<feature type="transmembrane region" description="Helical" evidence="1">
    <location>
        <begin position="397"/>
        <end position="415"/>
    </location>
</feature>
<dbReference type="Proteomes" id="UP000254572">
    <property type="component" value="Unassembled WGS sequence"/>
</dbReference>
<protein>
    <submittedName>
        <fullName evidence="2">TraG-like protein, N-terminal region</fullName>
    </submittedName>
</protein>
<proteinExistence type="predicted"/>
<keyword evidence="1" id="KW-0472">Membrane</keyword>
<gene>
    <name evidence="2" type="ORF">NCTC13294_01385</name>
</gene>
<feature type="transmembrane region" description="Helical" evidence="1">
    <location>
        <begin position="447"/>
        <end position="467"/>
    </location>
</feature>
<accession>A0A381E855</accession>
<dbReference type="EMBL" id="UFUW01000001">
    <property type="protein sequence ID" value="SUX22966.1"/>
    <property type="molecule type" value="Genomic_DNA"/>
</dbReference>
<organism evidence="2 3">
    <name type="scientific">Cardiobacterium valvarum</name>
    <dbReference type="NCBI Taxonomy" id="194702"/>
    <lineage>
        <taxon>Bacteria</taxon>
        <taxon>Pseudomonadati</taxon>
        <taxon>Pseudomonadota</taxon>
        <taxon>Gammaproteobacteria</taxon>
        <taxon>Cardiobacteriales</taxon>
        <taxon>Cardiobacteriaceae</taxon>
        <taxon>Cardiobacterium</taxon>
    </lineage>
</organism>
<evidence type="ECO:0000256" key="1">
    <source>
        <dbReference type="SAM" id="Phobius"/>
    </source>
</evidence>
<name>A0A381E855_9GAMM</name>
<feature type="transmembrane region" description="Helical" evidence="1">
    <location>
        <begin position="20"/>
        <end position="37"/>
    </location>
</feature>
<dbReference type="RefSeq" id="WP_147293480.1">
    <property type="nucleotide sequence ID" value="NZ_JBHLZC010000005.1"/>
</dbReference>
<evidence type="ECO:0000313" key="3">
    <source>
        <dbReference type="Proteomes" id="UP000254572"/>
    </source>
</evidence>
<feature type="transmembrane region" description="Helical" evidence="1">
    <location>
        <begin position="422"/>
        <end position="441"/>
    </location>
</feature>
<feature type="transmembrane region" description="Helical" evidence="1">
    <location>
        <begin position="513"/>
        <end position="535"/>
    </location>
</feature>
<feature type="transmembrane region" description="Helical" evidence="1">
    <location>
        <begin position="58"/>
        <end position="81"/>
    </location>
</feature>
<keyword evidence="3" id="KW-1185">Reference proteome</keyword>
<feature type="transmembrane region" description="Helical" evidence="1">
    <location>
        <begin position="474"/>
        <end position="493"/>
    </location>
</feature>
<sequence length="602" mass="67092">MNVNNYLEAFLTVYGWEFYYMLYLLLASLGLFLYPVLRSFAGIYIDYLSDTRSNGDEYLAKMLTVGILTTLVFLFSVVPIVPVKLNQFSLKGVCGTEKYEIDKVNGNGKYFAEDKTSIPVLPWIAMMIGQGINNTIYKLTPCAPDVTEGQKAIWNANLDHNKALYTEYERYRNECHVPITNRFKQILDGKFTTKEEQDQQRWLERWIEDLGGKDEQTRNILLNGLDSKLIKEVVYNEKLTSPNGIPVYKYFKAQNPVTGFTGDDGSGQASKDAPPTCKEWWTGQGGKAGLRTRLAEELSFDVVRRLAAKQGGDSLFGKYKRCDPRSSENSDLVTKDKKGQITDFSNQFYQNCRAQLSQVIFSGDDDKLVTRLLNFDQGNFARDDVLSAGEKNNLQDAVAATIVAGIASFILSFFTDVDLTGGVMNTVVSFYASFFMLSLLLKFLLPLILMVIYMFWGIFMVSARLAIDGVIKGMFLIVSLIVMPGIWAVMNHLDDKIWESMHGTEASSMSFDFILLDASFQVIKVAAVFILFYMINLGEGVNPGQVVNSSQSEAKNLSSGLGSTTGRAAGGAARGSFRAIGRGLRRVGRGIKSGLGKIWRGR</sequence>
<reference evidence="2 3" key="1">
    <citation type="submission" date="2018-06" db="EMBL/GenBank/DDBJ databases">
        <authorList>
            <consortium name="Pathogen Informatics"/>
            <person name="Doyle S."/>
        </authorList>
    </citation>
    <scope>NUCLEOTIDE SEQUENCE [LARGE SCALE GENOMIC DNA]</scope>
    <source>
        <strain evidence="2 3">NCTC13294</strain>
    </source>
</reference>
<evidence type="ECO:0000313" key="2">
    <source>
        <dbReference type="EMBL" id="SUX22966.1"/>
    </source>
</evidence>
<dbReference type="AlphaFoldDB" id="A0A381E855"/>
<dbReference type="OrthoDB" id="5645662at2"/>
<keyword evidence="1" id="KW-1133">Transmembrane helix</keyword>
<keyword evidence="1" id="KW-0812">Transmembrane</keyword>